<sequence length="362" mass="40349">MDQDIENLWQEVRELSLGTTAQIDRLPAPPTPLQFVRDYVSPNKPCIISAATKHWPAAALWPSTAHLLRALSSSPPVSLHLTPNGLADSLAPHPSLCFVSAHVAPTPFPQALAAIQSSDLHAGFVAYAQQQNDCFRSEYSALGDDVEAHVPWASEALGCMPEAVNLWIGNGSSETSFHKDHYENLYAVVTGEKHFLLLPPTDVHRMYIREYPAAQYKYSPDKGEFKLELEDPVRYVPWCSVNPYPSPETKEQAMAEFPLYFDGPKPFECTVKAGEILYLPSMWFHHVRQSPDSRGLTIAVNYWYDMRFDIKYAYFNFLQCIHLPIQKGLKSPPCASECCLKNKKGIIASAANGNATGCCDNC</sequence>
<organism evidence="3 4">
    <name type="scientific">Escallonia herrerae</name>
    <dbReference type="NCBI Taxonomy" id="1293975"/>
    <lineage>
        <taxon>Eukaryota</taxon>
        <taxon>Viridiplantae</taxon>
        <taxon>Streptophyta</taxon>
        <taxon>Embryophyta</taxon>
        <taxon>Tracheophyta</taxon>
        <taxon>Spermatophyta</taxon>
        <taxon>Magnoliopsida</taxon>
        <taxon>eudicotyledons</taxon>
        <taxon>Gunneridae</taxon>
        <taxon>Pentapetalae</taxon>
        <taxon>asterids</taxon>
        <taxon>campanulids</taxon>
        <taxon>Escalloniales</taxon>
        <taxon>Escalloniaceae</taxon>
        <taxon>Escallonia</taxon>
    </lineage>
</organism>
<dbReference type="InterPro" id="IPR003347">
    <property type="entry name" value="JmjC_dom"/>
</dbReference>
<dbReference type="Proteomes" id="UP001188597">
    <property type="component" value="Unassembled WGS sequence"/>
</dbReference>
<dbReference type="SUPFAM" id="SSF51197">
    <property type="entry name" value="Clavaminate synthase-like"/>
    <property type="match status" value="1"/>
</dbReference>
<dbReference type="Pfam" id="PF13621">
    <property type="entry name" value="Cupin_8"/>
    <property type="match status" value="1"/>
</dbReference>
<dbReference type="InterPro" id="IPR014710">
    <property type="entry name" value="RmlC-like_jellyroll"/>
</dbReference>
<reference evidence="3" key="1">
    <citation type="submission" date="2022-12" db="EMBL/GenBank/DDBJ databases">
        <title>Draft genome assemblies for two species of Escallonia (Escalloniales).</title>
        <authorList>
            <person name="Chanderbali A."/>
            <person name="Dervinis C."/>
            <person name="Anghel I."/>
            <person name="Soltis D."/>
            <person name="Soltis P."/>
            <person name="Zapata F."/>
        </authorList>
    </citation>
    <scope>NUCLEOTIDE SEQUENCE</scope>
    <source>
        <strain evidence="3">UCBG64.0493</strain>
        <tissue evidence="3">Leaf</tissue>
    </source>
</reference>
<evidence type="ECO:0000259" key="2">
    <source>
        <dbReference type="PROSITE" id="PS51184"/>
    </source>
</evidence>
<dbReference type="InterPro" id="IPR041667">
    <property type="entry name" value="Cupin_8"/>
</dbReference>
<proteinExistence type="inferred from homology"/>
<dbReference type="SMART" id="SM00558">
    <property type="entry name" value="JmjC"/>
    <property type="match status" value="1"/>
</dbReference>
<accession>A0AA88WR60</accession>
<keyword evidence="4" id="KW-1185">Reference proteome</keyword>
<protein>
    <recommendedName>
        <fullName evidence="2">JmjC domain-containing protein</fullName>
    </recommendedName>
</protein>
<name>A0AA88WR60_9ASTE</name>
<comment type="similarity">
    <text evidence="1">Belongs to the JARID1 histone demethylase family.</text>
</comment>
<dbReference type="EMBL" id="JAVXUP010000263">
    <property type="protein sequence ID" value="KAK3032601.1"/>
    <property type="molecule type" value="Genomic_DNA"/>
</dbReference>
<dbReference type="PANTHER" id="PTHR12461">
    <property type="entry name" value="HYPOXIA-INDUCIBLE FACTOR 1 ALPHA INHIBITOR-RELATED"/>
    <property type="match status" value="1"/>
</dbReference>
<dbReference type="PANTHER" id="PTHR12461:SF99">
    <property type="entry name" value="BIFUNCTIONAL PEPTIDASE AND (3S)-LYSYL HYDROXYLASE JMJD7"/>
    <property type="match status" value="1"/>
</dbReference>
<dbReference type="AlphaFoldDB" id="A0AA88WR60"/>
<evidence type="ECO:0000313" key="3">
    <source>
        <dbReference type="EMBL" id="KAK3032601.1"/>
    </source>
</evidence>
<comment type="caution">
    <text evidence="3">The sequence shown here is derived from an EMBL/GenBank/DDBJ whole genome shotgun (WGS) entry which is preliminary data.</text>
</comment>
<gene>
    <name evidence="3" type="ORF">RJ639_037365</name>
</gene>
<evidence type="ECO:0000313" key="4">
    <source>
        <dbReference type="Proteomes" id="UP001188597"/>
    </source>
</evidence>
<dbReference type="Gene3D" id="2.60.120.10">
    <property type="entry name" value="Jelly Rolls"/>
    <property type="match status" value="1"/>
</dbReference>
<dbReference type="PROSITE" id="PS51184">
    <property type="entry name" value="JMJC"/>
    <property type="match status" value="1"/>
</dbReference>
<evidence type="ECO:0000256" key="1">
    <source>
        <dbReference type="ARBA" id="ARBA00006801"/>
    </source>
</evidence>
<feature type="domain" description="JmjC" evidence="2">
    <location>
        <begin position="126"/>
        <end position="319"/>
    </location>
</feature>